<protein>
    <submittedName>
        <fullName evidence="1">HAD-IIIC family phosphatase</fullName>
    </submittedName>
</protein>
<dbReference type="SUPFAM" id="SSF56784">
    <property type="entry name" value="HAD-like"/>
    <property type="match status" value="1"/>
</dbReference>
<dbReference type="EMBL" id="JABWMJ010000011">
    <property type="protein sequence ID" value="NUZ08191.1"/>
    <property type="molecule type" value="Genomic_DNA"/>
</dbReference>
<sequence length="594" mass="66025">MSDTATLLEQLAAPGAKLTQIIGAVERLEPLVDAKRELTIGVSSNVSVDLLSVFLRKHALLAGVRLAVEMGSHDDPVTDAMRFAASSVDAMVYLPFFDNLMPSFEDSLELLPAADVEAKEADFRARCTLVFRSAQALPAIYVGTLHRYGRPVDTGRADPVDAVLARFNATLREVAREFVNVRILDTAPVVQSIGAGAAFDRRFYLRSTAPYAPPFLDEFARQIALASRGFGTYFYKALVLDCDNTLWGGIIGEDLLEGIRLDPHSYPGRVYWQAQQTFAALERNGVLICLCSKNNPEDVDEVLERHPHTVLKHDHLTLKKVNWTDKVTNLQEIARELNIGLDSLVFVDDSPFEAAAVRAALPQVRVVELPPALTEYGRVLREVRELFLAGGVSDESRSKTDQYRQLQKAAQEHAQFATHEEYLASLDLRVELRRNSVAELARISELTQKSNQFNLTTLRQTPGEIRERMESDTGCVYSLTVFDKFGSAGLTGVAIVRWTGETAVVDAFLMSCRVIGRGVEFAIWPVITRDAAARGCRVLEAEFRPTAKNAQVSQFYEQLGLTLIETTDGVKRYRAEIADFHPPRAEWIKVTHGE</sequence>
<dbReference type="NCBIfam" id="TIGR01686">
    <property type="entry name" value="FkbH"/>
    <property type="match status" value="1"/>
</dbReference>
<accession>A0A7Y6NRW1</accession>
<dbReference type="AlphaFoldDB" id="A0A7Y6NRW1"/>
<dbReference type="Gene3D" id="3.40.50.1110">
    <property type="entry name" value="SGNH hydrolase"/>
    <property type="match status" value="1"/>
</dbReference>
<evidence type="ECO:0000313" key="1">
    <source>
        <dbReference type="EMBL" id="NUZ08191.1"/>
    </source>
</evidence>
<comment type="caution">
    <text evidence="1">The sequence shown here is derived from an EMBL/GenBank/DDBJ whole genome shotgun (WGS) entry which is preliminary data.</text>
</comment>
<dbReference type="InterPro" id="IPR036412">
    <property type="entry name" value="HAD-like_sf"/>
</dbReference>
<evidence type="ECO:0000313" key="2">
    <source>
        <dbReference type="Proteomes" id="UP000529637"/>
    </source>
</evidence>
<dbReference type="InterPro" id="IPR023214">
    <property type="entry name" value="HAD_sf"/>
</dbReference>
<reference evidence="1 2" key="1">
    <citation type="submission" date="2020-06" db="EMBL/GenBank/DDBJ databases">
        <title>Schlegella sp. ID0723 isolated from air conditioner.</title>
        <authorList>
            <person name="Kim D.Y."/>
            <person name="Kim D.-U."/>
        </authorList>
    </citation>
    <scope>NUCLEOTIDE SEQUENCE [LARGE SCALE GENOMIC DNA]</scope>
    <source>
        <strain evidence="1 2">ID0723</strain>
    </source>
</reference>
<dbReference type="InterPro" id="IPR010033">
    <property type="entry name" value="HAD_SF_ppase_IIIC"/>
</dbReference>
<dbReference type="InterPro" id="IPR036514">
    <property type="entry name" value="SGNH_hydro_sf"/>
</dbReference>
<keyword evidence="2" id="KW-1185">Reference proteome</keyword>
<dbReference type="NCBIfam" id="TIGR01681">
    <property type="entry name" value="HAD-SF-IIIC"/>
    <property type="match status" value="1"/>
</dbReference>
<dbReference type="RefSeq" id="WP_176071026.1">
    <property type="nucleotide sequence ID" value="NZ_JABWMJ010000011.1"/>
</dbReference>
<dbReference type="Proteomes" id="UP000529637">
    <property type="component" value="Unassembled WGS sequence"/>
</dbReference>
<dbReference type="InterPro" id="IPR010037">
    <property type="entry name" value="FkbH_domain"/>
</dbReference>
<dbReference type="Gene3D" id="3.40.50.1000">
    <property type="entry name" value="HAD superfamily/HAD-like"/>
    <property type="match status" value="1"/>
</dbReference>
<name>A0A7Y6NRW1_9BURK</name>
<gene>
    <name evidence="1" type="ORF">HQN59_20740</name>
</gene>
<proteinExistence type="predicted"/>
<organism evidence="1 2">
    <name type="scientific">Piscinibacter koreensis</name>
    <dbReference type="NCBI Taxonomy" id="2742824"/>
    <lineage>
        <taxon>Bacteria</taxon>
        <taxon>Pseudomonadati</taxon>
        <taxon>Pseudomonadota</taxon>
        <taxon>Betaproteobacteria</taxon>
        <taxon>Burkholderiales</taxon>
        <taxon>Sphaerotilaceae</taxon>
        <taxon>Piscinibacter</taxon>
    </lineage>
</organism>
<dbReference type="GO" id="GO:0016788">
    <property type="term" value="F:hydrolase activity, acting on ester bonds"/>
    <property type="evidence" value="ECO:0007669"/>
    <property type="project" value="UniProtKB-ARBA"/>
</dbReference>